<dbReference type="Proteomes" id="UP000219813">
    <property type="component" value="Chromosome 4"/>
</dbReference>
<proteinExistence type="predicted"/>
<dbReference type="GeneID" id="39867137"/>
<feature type="compositionally biased region" description="Basic and acidic residues" evidence="1">
    <location>
        <begin position="205"/>
        <end position="221"/>
    </location>
</feature>
<keyword evidence="2" id="KW-1133">Transmembrane helix</keyword>
<organism evidence="4 5">
    <name type="scientific">Plasmodium malariae</name>
    <dbReference type="NCBI Taxonomy" id="5858"/>
    <lineage>
        <taxon>Eukaryota</taxon>
        <taxon>Sar</taxon>
        <taxon>Alveolata</taxon>
        <taxon>Apicomplexa</taxon>
        <taxon>Aconoidasida</taxon>
        <taxon>Haemosporida</taxon>
        <taxon>Plasmodiidae</taxon>
        <taxon>Plasmodium</taxon>
        <taxon>Plasmodium (Plasmodium)</taxon>
    </lineage>
</organism>
<dbReference type="Pfam" id="PF17986">
    <property type="entry name" value="EKAL"/>
    <property type="match status" value="1"/>
</dbReference>
<evidence type="ECO:0000313" key="4">
    <source>
        <dbReference type="EMBL" id="SBT86612.1"/>
    </source>
</evidence>
<dbReference type="AlphaFoldDB" id="A0A1D3JJE5"/>
<gene>
    <name evidence="4" type="primary">PmUG01_04030800</name>
    <name evidence="4" type="ORF">PMUG01_04030800</name>
</gene>
<protein>
    <recommendedName>
        <fullName evidence="3">EMP3/KAHRP N-terminal domain-containing protein</fullName>
    </recommendedName>
</protein>
<evidence type="ECO:0000313" key="5">
    <source>
        <dbReference type="Proteomes" id="UP000219813"/>
    </source>
</evidence>
<evidence type="ECO:0000256" key="2">
    <source>
        <dbReference type="SAM" id="Phobius"/>
    </source>
</evidence>
<feature type="compositionally biased region" description="Basic residues" evidence="1">
    <location>
        <begin position="229"/>
        <end position="238"/>
    </location>
</feature>
<dbReference type="KEGG" id="pmal:PMUG01_04030800"/>
<reference evidence="4 5" key="1">
    <citation type="submission" date="2016-06" db="EMBL/GenBank/DDBJ databases">
        <authorList>
            <consortium name="Pathogen Informatics"/>
        </authorList>
    </citation>
    <scope>NUCLEOTIDE SEQUENCE [LARGE SCALE GENOMIC DNA]</scope>
</reference>
<feature type="compositionally biased region" description="Basic and acidic residues" evidence="1">
    <location>
        <begin position="251"/>
        <end position="260"/>
    </location>
</feature>
<name>A0A1D3JJE5_PLAMA</name>
<dbReference type="VEuPathDB" id="PlasmoDB:PmUG01_04030800"/>
<sequence>MVILKRNNTTEKINNFLCFIKVSIFFLLIWMLNCLNCEKCGDNCYNKYGLQKVFVSRTHRSLAVLKITTKKPYLKGRLIVKEKIYCGFKEYEENYEMKHYKLKENAEDGNKNCDEKYEATNYTFKEKCPYEIDICSGSPGPDIYELRKRFPIVGQEPYEDEVDYIVYNETYDLENGENIPTKKTTEYLNLQQNEKDSEPAPVPAIEKKYTQVPGQEKKDQEDNPPNVRKEKKKNRKNKKEQNSSKENYPNKTEDHDQNIY</sequence>
<evidence type="ECO:0000259" key="3">
    <source>
        <dbReference type="Pfam" id="PF17986"/>
    </source>
</evidence>
<accession>A0A1D3JJE5</accession>
<evidence type="ECO:0000256" key="1">
    <source>
        <dbReference type="SAM" id="MobiDB-lite"/>
    </source>
</evidence>
<keyword evidence="2" id="KW-0812">Transmembrane</keyword>
<dbReference type="RefSeq" id="XP_028859757.1">
    <property type="nucleotide sequence ID" value="XM_029003310.1"/>
</dbReference>
<feature type="region of interest" description="Disordered" evidence="1">
    <location>
        <begin position="192"/>
        <end position="260"/>
    </location>
</feature>
<dbReference type="EMBL" id="LT594625">
    <property type="protein sequence ID" value="SBT86612.1"/>
    <property type="molecule type" value="Genomic_DNA"/>
</dbReference>
<dbReference type="InterPro" id="IPR040805">
    <property type="entry name" value="EMP3/KAHRP_N"/>
</dbReference>
<feature type="transmembrane region" description="Helical" evidence="2">
    <location>
        <begin position="12"/>
        <end position="32"/>
    </location>
</feature>
<keyword evidence="2" id="KW-0472">Membrane</keyword>
<feature type="domain" description="EMP3/KAHRP N-terminal" evidence="3">
    <location>
        <begin position="82"/>
        <end position="132"/>
    </location>
</feature>
<dbReference type="OrthoDB" id="378668at2759"/>
<keyword evidence="5" id="KW-1185">Reference proteome</keyword>